<name>B9TCQ5_RICCO</name>
<proteinExistence type="predicted"/>
<protein>
    <submittedName>
        <fullName evidence="2">Uncharacterized protein</fullName>
    </submittedName>
</protein>
<reference evidence="3" key="1">
    <citation type="journal article" date="2010" name="Nat. Biotechnol.">
        <title>Draft genome sequence of the oilseed species Ricinus communis.</title>
        <authorList>
            <person name="Chan A.P."/>
            <person name="Crabtree J."/>
            <person name="Zhao Q."/>
            <person name="Lorenzi H."/>
            <person name="Orvis J."/>
            <person name="Puiu D."/>
            <person name="Melake-Berhan A."/>
            <person name="Jones K.M."/>
            <person name="Redman J."/>
            <person name="Chen G."/>
            <person name="Cahoon E.B."/>
            <person name="Gedil M."/>
            <person name="Stanke M."/>
            <person name="Haas B.J."/>
            <person name="Wortman J.R."/>
            <person name="Fraser-Liggett C.M."/>
            <person name="Ravel J."/>
            <person name="Rabinowicz P.D."/>
        </authorList>
    </citation>
    <scope>NUCLEOTIDE SEQUENCE [LARGE SCALE GENOMIC DNA]</scope>
    <source>
        <strain evidence="3">cv. Hale</strain>
    </source>
</reference>
<feature type="compositionally biased region" description="Basic and acidic residues" evidence="1">
    <location>
        <begin position="122"/>
        <end position="133"/>
    </location>
</feature>
<feature type="region of interest" description="Disordered" evidence="1">
    <location>
        <begin position="507"/>
        <end position="528"/>
    </location>
</feature>
<organism evidence="2 3">
    <name type="scientific">Ricinus communis</name>
    <name type="common">Castor bean</name>
    <dbReference type="NCBI Taxonomy" id="3988"/>
    <lineage>
        <taxon>Eukaryota</taxon>
        <taxon>Viridiplantae</taxon>
        <taxon>Streptophyta</taxon>
        <taxon>Embryophyta</taxon>
        <taxon>Tracheophyta</taxon>
        <taxon>Spermatophyta</taxon>
        <taxon>Magnoliopsida</taxon>
        <taxon>eudicotyledons</taxon>
        <taxon>Gunneridae</taxon>
        <taxon>Pentapetalae</taxon>
        <taxon>rosids</taxon>
        <taxon>fabids</taxon>
        <taxon>Malpighiales</taxon>
        <taxon>Euphorbiaceae</taxon>
        <taxon>Acalyphoideae</taxon>
        <taxon>Acalypheae</taxon>
        <taxon>Ricinus</taxon>
    </lineage>
</organism>
<dbReference type="InParanoid" id="B9TCQ5"/>
<dbReference type="EMBL" id="EQ977496">
    <property type="protein sequence ID" value="EEF26359.1"/>
    <property type="molecule type" value="Genomic_DNA"/>
</dbReference>
<feature type="compositionally biased region" description="Basic and acidic residues" evidence="1">
    <location>
        <begin position="16"/>
        <end position="27"/>
    </location>
</feature>
<feature type="compositionally biased region" description="Low complexity" evidence="1">
    <location>
        <begin position="32"/>
        <end position="42"/>
    </location>
</feature>
<dbReference type="AlphaFoldDB" id="B9TCQ5"/>
<feature type="region of interest" description="Disordered" evidence="1">
    <location>
        <begin position="1"/>
        <end position="71"/>
    </location>
</feature>
<evidence type="ECO:0000313" key="2">
    <source>
        <dbReference type="EMBL" id="EEF26359.1"/>
    </source>
</evidence>
<feature type="region of interest" description="Disordered" evidence="1">
    <location>
        <begin position="119"/>
        <end position="139"/>
    </location>
</feature>
<accession>B9TCQ5</accession>
<keyword evidence="3" id="KW-1185">Reference proteome</keyword>
<evidence type="ECO:0000256" key="1">
    <source>
        <dbReference type="SAM" id="MobiDB-lite"/>
    </source>
</evidence>
<sequence>MLRSPPWAPGAHVCARRPDRASADQERRRRSGAAAASSSRAALRSERRNRPRPPKASVRMQMNRQKPAQHVAGVVEDHGDTDHEGNEDDPARDAIAAHAEQARAEAEAGTHHHAVEQQVEAAAHEDQPQEELARSSARTASTVHCVLRPVFCCDGDNNTRLSGHIASVPDGKATVGLPLGVGDRLAKVRHPVGAPTDDLRARVAVRVVQRIALDLAIVPRVVDQHVGLAVGSGRERVVARAPLAVPVAAPEHGLGQLGPRLRIEQVGVRRGADHAEAVVGVRRAGGERDEHAAVAHQHGRALVDGEFDFLPCVLRLRQQHGRALDRQRRVHFREIDVRTLAAVGRRLRPHEIALAAVLERGGVQRERLPPGLDLAALDPLAGERIGGRVLQHVQTDFPRMLGAAGREIDIPLAVDAVHFRRPDVRAHHAGGVLAPHGLCGRGAQVVERTGAADLDAVVFRHRRRVVIPAVRLQAHLRVGALLHERVVEYGFGGVGRGKCDGQAKCERRQGAYGQAKHRGSKKNAGWRR</sequence>
<feature type="compositionally biased region" description="Basic residues" evidence="1">
    <location>
        <begin position="515"/>
        <end position="528"/>
    </location>
</feature>
<gene>
    <name evidence="2" type="ORF">RCOM_1910010</name>
</gene>
<dbReference type="Proteomes" id="UP000008311">
    <property type="component" value="Unassembled WGS sequence"/>
</dbReference>
<evidence type="ECO:0000313" key="3">
    <source>
        <dbReference type="Proteomes" id="UP000008311"/>
    </source>
</evidence>